<evidence type="ECO:0000256" key="13">
    <source>
        <dbReference type="ARBA" id="ARBA00022953"/>
    </source>
</evidence>
<evidence type="ECO:0000256" key="6">
    <source>
        <dbReference type="ARBA" id="ARBA00022679"/>
    </source>
</evidence>
<name>A0A1S6R4Q0_9SECO</name>
<keyword evidence="22" id="KW-1185">Reference proteome</keyword>
<dbReference type="GO" id="GO:0003724">
    <property type="term" value="F:RNA helicase activity"/>
    <property type="evidence" value="ECO:0007669"/>
    <property type="project" value="InterPro"/>
</dbReference>
<dbReference type="InterPro" id="IPR029001">
    <property type="entry name" value="ITPase-like_fam"/>
</dbReference>
<evidence type="ECO:0000313" key="22">
    <source>
        <dbReference type="Proteomes" id="UP001057740"/>
    </source>
</evidence>
<dbReference type="GO" id="GO:0044166">
    <property type="term" value="C:host cell endoplasmic reticulum lumen"/>
    <property type="evidence" value="ECO:0007669"/>
    <property type="project" value="UniProtKB-SubCell"/>
</dbReference>
<dbReference type="InterPro" id="IPR007094">
    <property type="entry name" value="RNA-dir_pol_PSvirus"/>
</dbReference>
<dbReference type="KEGG" id="vg:80551789"/>
<keyword evidence="15" id="KW-1038">Host endoplasmic reticulum</keyword>
<dbReference type="InterPro" id="IPR043502">
    <property type="entry name" value="DNA/RNA_pol_sf"/>
</dbReference>
<keyword evidence="10" id="KW-0378">Hydrolase</keyword>
<evidence type="ECO:0000259" key="20">
    <source>
        <dbReference type="PROSITE" id="PS51874"/>
    </source>
</evidence>
<dbReference type="GO" id="GO:0003723">
    <property type="term" value="F:RNA binding"/>
    <property type="evidence" value="ECO:0007669"/>
    <property type="project" value="InterPro"/>
</dbReference>
<dbReference type="InterPro" id="IPR043128">
    <property type="entry name" value="Rev_trsase/Diguanyl_cyclase"/>
</dbReference>
<dbReference type="GO" id="GO:0044167">
    <property type="term" value="C:host cell endoplasmic reticulum membrane"/>
    <property type="evidence" value="ECO:0007669"/>
    <property type="project" value="UniProtKB-SubCell"/>
</dbReference>
<evidence type="ECO:0000256" key="8">
    <source>
        <dbReference type="ARBA" id="ARBA00022695"/>
    </source>
</evidence>
<dbReference type="GeneID" id="80551789"/>
<dbReference type="PROSITE" id="PS50507">
    <property type="entry name" value="RDRP_SSRNA_POS"/>
    <property type="match status" value="1"/>
</dbReference>
<keyword evidence="13" id="KW-0693">Viral RNA replication</keyword>
<evidence type="ECO:0000256" key="4">
    <source>
        <dbReference type="ARBA" id="ARBA00022484"/>
    </source>
</evidence>
<evidence type="ECO:0000313" key="21">
    <source>
        <dbReference type="EMBL" id="AQW44800.1"/>
    </source>
</evidence>
<feature type="transmembrane region" description="Helical" evidence="17">
    <location>
        <begin position="583"/>
        <end position="603"/>
    </location>
</feature>
<keyword evidence="17" id="KW-0472">Membrane</keyword>
<dbReference type="GO" id="GO:0006508">
    <property type="term" value="P:proteolysis"/>
    <property type="evidence" value="ECO:0007669"/>
    <property type="project" value="UniProtKB-KW"/>
</dbReference>
<evidence type="ECO:0000256" key="9">
    <source>
        <dbReference type="ARBA" id="ARBA00022741"/>
    </source>
</evidence>
<accession>A0A1S6R4Q0</accession>
<keyword evidence="8" id="KW-0548">Nucleotidyltransferase</keyword>
<feature type="domain" description="SF3 helicase" evidence="19">
    <location>
        <begin position="792"/>
        <end position="957"/>
    </location>
</feature>
<comment type="subcellular location">
    <subcellularLocation>
        <location evidence="1">Host endoplasmic reticulum lumen</location>
    </subcellularLocation>
    <subcellularLocation>
        <location evidence="2">Host endoplasmic reticulum membrane</location>
        <topology evidence="2">Single-pass membrane protein</topology>
    </subcellularLocation>
</comment>
<keyword evidence="4" id="KW-0696">RNA-directed RNA polymerase</keyword>
<reference evidence="21 22" key="1">
    <citation type="submission" date="2017-02" db="EMBL/GenBank/DDBJ databases">
        <title>First complete genome sequence of Arracacha virus A from 38-year-old sample from Peru.</title>
        <authorList>
            <person name="Adams I."/>
            <person name="Boonham N."/>
            <person name="Jones R."/>
        </authorList>
    </citation>
    <scope>NUCLEOTIDE SEQUENCE [LARGE SCALE GENOMIC DNA]</scope>
    <source>
        <strain evidence="21">AVA</strain>
    </source>
</reference>
<evidence type="ECO:0000256" key="7">
    <source>
        <dbReference type="ARBA" id="ARBA00022692"/>
    </source>
</evidence>
<dbReference type="GO" id="GO:0039694">
    <property type="term" value="P:viral RNA genome replication"/>
    <property type="evidence" value="ECO:0007669"/>
    <property type="project" value="InterPro"/>
</dbReference>
<evidence type="ECO:0000256" key="14">
    <source>
        <dbReference type="ARBA" id="ARBA00022989"/>
    </source>
</evidence>
<dbReference type="GO" id="GO:0005524">
    <property type="term" value="F:ATP binding"/>
    <property type="evidence" value="ECO:0007669"/>
    <property type="project" value="UniProtKB-KW"/>
</dbReference>
<evidence type="ECO:0000259" key="19">
    <source>
        <dbReference type="PROSITE" id="PS51218"/>
    </source>
</evidence>
<dbReference type="InterPro" id="IPR000605">
    <property type="entry name" value="Helicase_SF3_ssDNA/RNA_vir"/>
</dbReference>
<keyword evidence="12" id="KW-0067">ATP-binding</keyword>
<evidence type="ECO:0000259" key="18">
    <source>
        <dbReference type="PROSITE" id="PS50507"/>
    </source>
</evidence>
<proteinExistence type="predicted"/>
<feature type="domain" description="RdRp catalytic" evidence="18">
    <location>
        <begin position="1759"/>
        <end position="1886"/>
    </location>
</feature>
<dbReference type="SUPFAM" id="SSF52972">
    <property type="entry name" value="ITPase-like"/>
    <property type="match status" value="1"/>
</dbReference>
<dbReference type="GO" id="GO:0004197">
    <property type="term" value="F:cysteine-type endopeptidase activity"/>
    <property type="evidence" value="ECO:0007669"/>
    <property type="project" value="InterPro"/>
</dbReference>
<dbReference type="Pfam" id="PF00910">
    <property type="entry name" value="RNA_helicase"/>
    <property type="match status" value="1"/>
</dbReference>
<dbReference type="InterPro" id="IPR044067">
    <property type="entry name" value="PCV_3C_PRO"/>
</dbReference>
<dbReference type="RefSeq" id="YP_010840580.1">
    <property type="nucleotide sequence ID" value="NC_078841.1"/>
</dbReference>
<protein>
    <recommendedName>
        <fullName evidence="3">RNA1 polyprotein</fullName>
    </recommendedName>
    <alternativeName>
        <fullName evidence="16">P1</fullName>
    </alternativeName>
</protein>
<dbReference type="Proteomes" id="UP001057740">
    <property type="component" value="Genome"/>
</dbReference>
<dbReference type="InterPro" id="IPR001205">
    <property type="entry name" value="RNA-dir_pol_C"/>
</dbReference>
<feature type="domain" description="Peptidase C3" evidence="20">
    <location>
        <begin position="1272"/>
        <end position="1487"/>
    </location>
</feature>
<keyword evidence="11" id="KW-0788">Thiol protease</keyword>
<evidence type="ECO:0000256" key="11">
    <source>
        <dbReference type="ARBA" id="ARBA00022807"/>
    </source>
</evidence>
<dbReference type="Gene3D" id="3.90.950.10">
    <property type="match status" value="1"/>
</dbReference>
<evidence type="ECO:0000256" key="3">
    <source>
        <dbReference type="ARBA" id="ARBA00020936"/>
    </source>
</evidence>
<sequence length="2376" mass="265343">MGWSCPVKGCLQSELSNREFREECGRAGRCPRCDALMMRVDSAPASQRKSSDSAEPKIKCLCWRLPISRCPKHKGISPSFSSPSPLPKSSLPPSGIVQKFEKEEAPLPRASLCDAVVFTGPPVNLELVYPSLVDQTPSPKIQRAPVRPKVVSEGSAVPLSAALAPEWLKREPVKVRPTTTKVEKSPFPKGAHHYDGVNYRSKSGKIILSAAAKKLLAGAIKLHKQKLRSARRAAACRRVRMARYKEEYALLSKTLTWESIGSFAYALPPSHGCMGRSATRKVDPSLLRRKLKKRVKAVTPQPIAQEWTPEVEALVSQFIAERNESLVFDDEDCVFVDVPRPALPPREKVGRIPVVETVPQAIASLEAFWNTGCFTPAIKSRVQELWDSSSCDLVEIGRFCAYLTELGDPEIAPLFEINFFALSAEEQTQLADINAALLDECISLEGLATIARANMFQFVKETASGLASVVKTGIHSVASKILESTSSGFDAVTTFVTDCVRKIFDKILGPWLAPFKHLTEQINALWTKIKSWVQKIKESMPLALRVMEEHALFAFSAMVVGGVVVLVETTLQSLGVINKVGATLGLFLTLFLTSLGLSGILACTEQIAELHRAFKVGVCCMVRPNTNNSQNLDVPGTENVAEARSLVGLDNAIAALTGFGKTLVSFKLGTLSYYAKMGQSFDQLARGKKAIQELGAWTIDIIGTIYNKLTGRCSQFFDELSALVCCDVRMWLRSSQRVRLDALITPGSRNVLEIVEKLLETGQKLKIGASGVARKFSLDFTNTIAKEVEKLEEVRNQLANAGAYKGTRFYPFWVYVVGDSQCGKTNVVSQYLAPGLLDKLDCALDSQYSKGKQDAYWSDYKRQALVKVDDMFAIKTAEIEPMMIDMVNSEPFPLNMAALADKGRLFDSPLVITTCNDLHPPSDCDLRDKPSFYNRRAVVLEMRRKEGSVYNPADTNDCSECRLLNPKVSQVNGKDEALHQALTDWISVKDATARIETLLLEHKVREEIRINAVNEAQRGQTGIMCFSKQYIMEQRLQGVFLDEPTKSRYELTSKCFMFLVVDGVVYQQDAAGHVFPLDHQPKIPEAELKKMEDRCVANVVYNIQAYLADGPPNGLVGTFLAHIIDETCNVKSVAKLSSSATAGELEFWESLECDLRGRVYLRLCQKRKDSIAGETRDSALDKSVEKLCSLVGDSYQYVRAHGGTLCLLLAGFVTMTISFYGLFSFMTHFFSAPSITTGIVALEAIEAKAVMSSSSYGDAYGKRNVRPLHEYTARSAFEGESKELWQRLCVKIFPEAGPSKGKLVLSCQFEGRSLLLTRHQAQSIPHGSQVFVEYTDLPGVYLFWDHDRLLTFDDRELVLYRDAALHQLPSKSKKFFLLDDETRLAPTMLVSRFGYRFDGISGQVADVRRERLTASTVRETLAVRRTNGGYTYERILNKFIRVDGLAQDDDCGTLVATLIGGQPRIVGMLVGGSGNTFCADIIPQFHEAEARGSVRINQEFGIQEPGYAKLGYLDNSQRPTMPTKTQYVRVPEEFCISVPECKEPAILCKDDPRLAAMGKQYDPLRDGLKKYAQPMGRLEEPLLKEVAADIVNTWYDCQEGFLEDVSLDVAINGDDVEDFFDPMVMSTSEGYPFVLERKNGERGKERYFEGLPRERELKSGTTVEVAYLDLCSVAPHAVPELWCMECPKDERLPSRKIQNPKTRLFAILPLHFNLRLRVKYLAFARFIMKNRSRLACQVGINPYSREWKELYARLAHVSSEAYNCDYSSFDGLMTHQVLNTIADMINLMFSADEEPSSKAERKNLMMAIWGRRCIAGSQVYQVNAGIPSGCALTVLLNSIFNELLVRYAYKKFVPGIAREQFSTQVCLLVYGDDNLIAVKQGISQFTIKSDGEDKVVSFGKLLKDTLAGVGVTITDGTDKLSPTLEPKPLESLDFLKRGFKKKDGYILAPLDKNAIYSSLVWVASRDEDVMEKLRLNVNVALQEIWLWQDVQEFNKLRNFYVSAIPSWSGLPTWNAIKAFHVEQLTHTKPWQPAKNIDILVRPEMFSFIDCHGYADEKFVVCEGIFVAGPKYRFEPGEFGVSLTNLLKGEDSLNCVFVKQESDLPSATWVQSFGSPLNPCVARMRAAHSAGKKLVFRGHAPYMACWLAMMKFCISAGICDQDSLLALFYNLKGNKQTDLSSYFSKFDREKRMGHRILPRPIHFATTNSKKLEQSDSIFHGVVQVDISCRELDDQPSVKLVIGDKALKLKEKSRVFPLLVEDTGFSILSEGEEPGARIKHVLQHEPGFWEQHKGKCAVVTSYAALYCDAKCPGHIHGKSSGCRIIDSQDMYRDDLHGFEKFITFDGMYADDSKLKLSKANPRLAVFDHLKRSNCFRIK</sequence>
<organism evidence="21 22">
    <name type="scientific">Arracacha virus A</name>
    <dbReference type="NCBI Taxonomy" id="1964552"/>
    <lineage>
        <taxon>Viruses</taxon>
        <taxon>Riboviria</taxon>
        <taxon>Orthornavirae</taxon>
        <taxon>Pisuviricota</taxon>
        <taxon>Pisoniviricetes</taxon>
        <taxon>Picornavirales</taxon>
        <taxon>Secoviridae</taxon>
        <taxon>Comovirinae</taxon>
        <taxon>Nepovirus</taxon>
        <taxon>Nepovirus arracaciae</taxon>
    </lineage>
</organism>
<evidence type="ECO:0000256" key="12">
    <source>
        <dbReference type="ARBA" id="ARBA00022840"/>
    </source>
</evidence>
<dbReference type="Pfam" id="PF00680">
    <property type="entry name" value="RdRP_1"/>
    <property type="match status" value="1"/>
</dbReference>
<evidence type="ECO:0000256" key="16">
    <source>
        <dbReference type="ARBA" id="ARBA00031919"/>
    </source>
</evidence>
<dbReference type="SUPFAM" id="SSF56672">
    <property type="entry name" value="DNA/RNA polymerases"/>
    <property type="match status" value="1"/>
</dbReference>
<feature type="transmembrane region" description="Helical" evidence="17">
    <location>
        <begin position="551"/>
        <end position="571"/>
    </location>
</feature>
<dbReference type="Gene3D" id="3.30.70.270">
    <property type="match status" value="1"/>
</dbReference>
<evidence type="ECO:0000256" key="15">
    <source>
        <dbReference type="ARBA" id="ARBA00023184"/>
    </source>
</evidence>
<dbReference type="InterPro" id="IPR014759">
    <property type="entry name" value="Helicase_SF3_ssRNA_vir"/>
</dbReference>
<dbReference type="PROSITE" id="PS51874">
    <property type="entry name" value="PCV_3C_PRO"/>
    <property type="match status" value="1"/>
</dbReference>
<dbReference type="PROSITE" id="PS51218">
    <property type="entry name" value="SF3_HELICASE_2"/>
    <property type="match status" value="1"/>
</dbReference>
<keyword evidence="6" id="KW-0808">Transferase</keyword>
<keyword evidence="5" id="KW-0645">Protease</keyword>
<dbReference type="GO" id="GO:0006351">
    <property type="term" value="P:DNA-templated transcription"/>
    <property type="evidence" value="ECO:0007669"/>
    <property type="project" value="InterPro"/>
</dbReference>
<evidence type="ECO:0000256" key="17">
    <source>
        <dbReference type="SAM" id="Phobius"/>
    </source>
</evidence>
<keyword evidence="14 17" id="KW-1133">Transmembrane helix</keyword>
<evidence type="ECO:0000256" key="2">
    <source>
        <dbReference type="ARBA" id="ARBA00004517"/>
    </source>
</evidence>
<keyword evidence="9" id="KW-0547">Nucleotide-binding</keyword>
<evidence type="ECO:0000256" key="1">
    <source>
        <dbReference type="ARBA" id="ARBA00004149"/>
    </source>
</evidence>
<keyword evidence="7 17" id="KW-0812">Transmembrane</keyword>
<dbReference type="GO" id="GO:0003968">
    <property type="term" value="F:RNA-directed RNA polymerase activity"/>
    <property type="evidence" value="ECO:0007669"/>
    <property type="project" value="UniProtKB-KW"/>
</dbReference>
<dbReference type="EMBL" id="KY569301">
    <property type="protein sequence ID" value="AQW44800.1"/>
    <property type="molecule type" value="Genomic_RNA"/>
</dbReference>
<evidence type="ECO:0000256" key="5">
    <source>
        <dbReference type="ARBA" id="ARBA00022670"/>
    </source>
</evidence>
<evidence type="ECO:0000256" key="10">
    <source>
        <dbReference type="ARBA" id="ARBA00022801"/>
    </source>
</evidence>